<proteinExistence type="predicted"/>
<dbReference type="InterPro" id="IPR019554">
    <property type="entry name" value="Soluble_ligand-bd"/>
</dbReference>
<comment type="caution">
    <text evidence="2">The sequence shown here is derived from an EMBL/GenBank/DDBJ whole genome shotgun (WGS) entry which is preliminary data.</text>
</comment>
<dbReference type="AlphaFoldDB" id="A0A938B3S9"/>
<dbReference type="Proteomes" id="UP000712673">
    <property type="component" value="Unassembled WGS sequence"/>
</dbReference>
<reference evidence="2" key="1">
    <citation type="submission" date="2019-03" db="EMBL/GenBank/DDBJ databases">
        <title>Lake Tanganyika Metagenome-Assembled Genomes (MAGs).</title>
        <authorList>
            <person name="Tran P."/>
        </authorList>
    </citation>
    <scope>NUCLEOTIDE SEQUENCE</scope>
    <source>
        <strain evidence="2">K_DeepCast_65m_m2_066</strain>
    </source>
</reference>
<feature type="domain" description="Soluble ligand binding" evidence="1">
    <location>
        <begin position="103"/>
        <end position="145"/>
    </location>
</feature>
<dbReference type="EMBL" id="VGLS01000645">
    <property type="protein sequence ID" value="MBM3225661.1"/>
    <property type="molecule type" value="Genomic_DNA"/>
</dbReference>
<evidence type="ECO:0000259" key="1">
    <source>
        <dbReference type="Pfam" id="PF10531"/>
    </source>
</evidence>
<sequence length="152" mass="16201">MHAGQWRRHGAGYTGRSGWYDRRSGLVYPVHPHRTPRGGEPRRKACAFAAGLIGRPPPALSRQAEPIVIDLKAFQRGEQQFYLTLPARPGDVLLIPSAGQVLVEGWVEKPGSYKITPALTVLGAVAAAGGPLFPADTSAVKVIRTGKSAAAK</sequence>
<protein>
    <recommendedName>
        <fullName evidence="1">Soluble ligand binding domain-containing protein</fullName>
    </recommendedName>
</protein>
<accession>A0A938B3S9</accession>
<organism evidence="2 3">
    <name type="scientific">Tectimicrobiota bacterium</name>
    <dbReference type="NCBI Taxonomy" id="2528274"/>
    <lineage>
        <taxon>Bacteria</taxon>
        <taxon>Pseudomonadati</taxon>
        <taxon>Nitrospinota/Tectimicrobiota group</taxon>
        <taxon>Candidatus Tectimicrobiota</taxon>
    </lineage>
</organism>
<dbReference type="Gene3D" id="3.10.560.10">
    <property type="entry name" value="Outer membrane lipoprotein wza domain like"/>
    <property type="match status" value="1"/>
</dbReference>
<evidence type="ECO:0000313" key="3">
    <source>
        <dbReference type="Proteomes" id="UP000712673"/>
    </source>
</evidence>
<evidence type="ECO:0000313" key="2">
    <source>
        <dbReference type="EMBL" id="MBM3225661.1"/>
    </source>
</evidence>
<name>A0A938B3S9_UNCTE</name>
<gene>
    <name evidence="2" type="ORF">FJZ47_17930</name>
</gene>
<dbReference type="Pfam" id="PF10531">
    <property type="entry name" value="SLBB"/>
    <property type="match status" value="1"/>
</dbReference>